<dbReference type="OrthoDB" id="7061261at2"/>
<feature type="short sequence motif" description="HXTX 2" evidence="2">
    <location>
        <begin position="121"/>
        <end position="124"/>
    </location>
</feature>
<name>A0A4P7XMC8_9ALTE</name>
<dbReference type="GO" id="GO:0008664">
    <property type="term" value="F:RNA 2',3'-cyclic 3'-phosphodiesterase activity"/>
    <property type="evidence" value="ECO:0007669"/>
    <property type="project" value="UniProtKB-EC"/>
</dbReference>
<dbReference type="PANTHER" id="PTHR35561:SF1">
    <property type="entry name" value="RNA 2',3'-CYCLIC PHOSPHODIESTERASE"/>
    <property type="match status" value="1"/>
</dbReference>
<dbReference type="Gene3D" id="3.90.1140.10">
    <property type="entry name" value="Cyclic phosphodiesterase"/>
    <property type="match status" value="1"/>
</dbReference>
<feature type="active site" description="Proton acceptor" evidence="2">
    <location>
        <position position="121"/>
    </location>
</feature>
<dbReference type="SUPFAM" id="SSF55144">
    <property type="entry name" value="LigT-like"/>
    <property type="match status" value="1"/>
</dbReference>
<evidence type="ECO:0000256" key="2">
    <source>
        <dbReference type="HAMAP-Rule" id="MF_01940"/>
    </source>
</evidence>
<dbReference type="Proteomes" id="UP000298049">
    <property type="component" value="Chromosome"/>
</dbReference>
<dbReference type="EMBL" id="CP031093">
    <property type="protein sequence ID" value="QCF27672.1"/>
    <property type="molecule type" value="Genomic_DNA"/>
</dbReference>
<accession>A0A4P7XMC8</accession>
<dbReference type="NCBIfam" id="TIGR02258">
    <property type="entry name" value="2_5_ligase"/>
    <property type="match status" value="1"/>
</dbReference>
<feature type="short sequence motif" description="HXTX 1" evidence="2">
    <location>
        <begin position="37"/>
        <end position="40"/>
    </location>
</feature>
<evidence type="ECO:0000313" key="3">
    <source>
        <dbReference type="EMBL" id="QCF27672.1"/>
    </source>
</evidence>
<dbReference type="AlphaFoldDB" id="A0A4P7XMC8"/>
<dbReference type="RefSeq" id="WP_136550384.1">
    <property type="nucleotide sequence ID" value="NZ_CP031093.1"/>
</dbReference>
<keyword evidence="1 2" id="KW-0378">Hydrolase</keyword>
<dbReference type="InterPro" id="IPR009097">
    <property type="entry name" value="Cyclic_Pdiesterase"/>
</dbReference>
<evidence type="ECO:0000313" key="4">
    <source>
        <dbReference type="Proteomes" id="UP000298049"/>
    </source>
</evidence>
<dbReference type="HAMAP" id="MF_01940">
    <property type="entry name" value="RNA_CPDase"/>
    <property type="match status" value="1"/>
</dbReference>
<comment type="similarity">
    <text evidence="2">Belongs to the 2H phosphoesterase superfamily. ThpR family.</text>
</comment>
<reference evidence="3 4" key="1">
    <citation type="submission" date="2018-07" db="EMBL/GenBank/DDBJ databases">
        <title>Marsedoiliclastica nanhaica gen. nov. sp. nov., a novel marine hydrocarbonoclastic bacterium isolated from an in-situ enriched hydrocarbon-degrading consortium in deep-sea sediment.</title>
        <authorList>
            <person name="Dong C."/>
            <person name="Ma T."/>
            <person name="Liu R."/>
            <person name="Shao Z."/>
        </authorList>
    </citation>
    <scope>NUCLEOTIDE SEQUENCE [LARGE SCALE GENOMIC DNA]</scope>
    <source>
        <strain evidence="4">soil36-7</strain>
    </source>
</reference>
<comment type="catalytic activity">
    <reaction evidence="2">
        <text>a 3'-end 2',3'-cyclophospho-ribonucleotide-RNA + H2O = a 3'-end 2'-phospho-ribonucleotide-RNA + H(+)</text>
        <dbReference type="Rhea" id="RHEA:11828"/>
        <dbReference type="Rhea" id="RHEA-COMP:10464"/>
        <dbReference type="Rhea" id="RHEA-COMP:17353"/>
        <dbReference type="ChEBI" id="CHEBI:15377"/>
        <dbReference type="ChEBI" id="CHEBI:15378"/>
        <dbReference type="ChEBI" id="CHEBI:83064"/>
        <dbReference type="ChEBI" id="CHEBI:173113"/>
        <dbReference type="EC" id="3.1.4.58"/>
    </reaction>
</comment>
<gene>
    <name evidence="3" type="primary">thpR</name>
    <name evidence="3" type="ORF">soil367_18040</name>
</gene>
<dbReference type="GO" id="GO:0004113">
    <property type="term" value="F:2',3'-cyclic-nucleotide 3'-phosphodiesterase activity"/>
    <property type="evidence" value="ECO:0007669"/>
    <property type="project" value="InterPro"/>
</dbReference>
<dbReference type="InterPro" id="IPR004175">
    <property type="entry name" value="RNA_CPDase"/>
</dbReference>
<dbReference type="PANTHER" id="PTHR35561">
    <property type="entry name" value="RNA 2',3'-CYCLIC PHOSPHODIESTERASE"/>
    <property type="match status" value="1"/>
</dbReference>
<dbReference type="EC" id="3.1.4.58" evidence="2"/>
<comment type="function">
    <text evidence="2">Hydrolyzes RNA 2',3'-cyclic phosphodiester to an RNA 2'-phosphomonoester.</text>
</comment>
<organism evidence="3 4">
    <name type="scientific">Hydrocarboniclastica marina</name>
    <dbReference type="NCBI Taxonomy" id="2259620"/>
    <lineage>
        <taxon>Bacteria</taxon>
        <taxon>Pseudomonadati</taxon>
        <taxon>Pseudomonadota</taxon>
        <taxon>Gammaproteobacteria</taxon>
        <taxon>Alteromonadales</taxon>
        <taxon>Alteromonadaceae</taxon>
        <taxon>Hydrocarboniclastica</taxon>
    </lineage>
</organism>
<protein>
    <recommendedName>
        <fullName evidence="2">RNA 2',3'-cyclic phosphodiesterase</fullName>
        <shortName evidence="2">RNA 2',3'-CPDase</shortName>
        <ecNumber evidence="2">3.1.4.58</ecNumber>
    </recommendedName>
</protein>
<sequence length="184" mass="20158">MLRLFVGLELPMSIRQKLLQLQGGVTGARWQSARQLHLTVCFIGKADNQRTAAVCDQLQDLDHPAFEIELAGVGCFGRAQQPRALWAGVKPRLPLQQLHDLVAGRLQAIHLDQAQAPFRPHITLARFRTNAGPCQPFLDRNADLRSPGFTIDELCLFSSTPGHGGSQYDVLARFPLAGKGAATD</sequence>
<dbReference type="Pfam" id="PF13563">
    <property type="entry name" value="2_5_RNA_ligase2"/>
    <property type="match status" value="1"/>
</dbReference>
<feature type="active site" description="Proton donor" evidence="2">
    <location>
        <position position="37"/>
    </location>
</feature>
<dbReference type="KEGG" id="hmi:soil367_18040"/>
<proteinExistence type="inferred from homology"/>
<evidence type="ECO:0000256" key="1">
    <source>
        <dbReference type="ARBA" id="ARBA00022801"/>
    </source>
</evidence>
<keyword evidence="4" id="KW-1185">Reference proteome</keyword>